<dbReference type="STRING" id="1385513.N780_18325"/>
<dbReference type="PANTHER" id="PTHR33406:SF13">
    <property type="entry name" value="MEMBRANE PROTEIN YDFJ"/>
    <property type="match status" value="1"/>
</dbReference>
<dbReference type="PROSITE" id="PS50156">
    <property type="entry name" value="SSD"/>
    <property type="match status" value="1"/>
</dbReference>
<dbReference type="RefSeq" id="WP_036782386.1">
    <property type="nucleotide sequence ID" value="NZ_AVBG01000005.1"/>
</dbReference>
<keyword evidence="4 6" id="KW-1133">Transmembrane helix</keyword>
<feature type="transmembrane region" description="Helical" evidence="6">
    <location>
        <begin position="218"/>
        <end position="239"/>
    </location>
</feature>
<evidence type="ECO:0000256" key="6">
    <source>
        <dbReference type="SAM" id="Phobius"/>
    </source>
</evidence>
<gene>
    <name evidence="8" type="ORF">N780_18325</name>
</gene>
<dbReference type="AlphaFoldDB" id="A0A0A2VD59"/>
<dbReference type="InterPro" id="IPR050545">
    <property type="entry name" value="Mycobact_MmpL"/>
</dbReference>
<reference evidence="8 9" key="1">
    <citation type="submission" date="2013-08" db="EMBL/GenBank/DDBJ databases">
        <title>Genome of Pontibacillus chungwhensis.</title>
        <authorList>
            <person name="Wang Q."/>
            <person name="Wang G."/>
        </authorList>
    </citation>
    <scope>NUCLEOTIDE SEQUENCE [LARGE SCALE GENOMIC DNA]</scope>
    <source>
        <strain evidence="8 9">BH030062</strain>
    </source>
</reference>
<evidence type="ECO:0000256" key="1">
    <source>
        <dbReference type="ARBA" id="ARBA00004651"/>
    </source>
</evidence>
<feature type="transmembrane region" description="Helical" evidence="6">
    <location>
        <begin position="348"/>
        <end position="366"/>
    </location>
</feature>
<dbReference type="InterPro" id="IPR004869">
    <property type="entry name" value="MMPL_dom"/>
</dbReference>
<name>A0A0A2VD59_9BACI</name>
<dbReference type="OrthoDB" id="7051771at2"/>
<dbReference type="Gene3D" id="1.20.1640.10">
    <property type="entry name" value="Multidrug efflux transporter AcrB transmembrane domain"/>
    <property type="match status" value="2"/>
</dbReference>
<keyword evidence="2" id="KW-1003">Cell membrane</keyword>
<keyword evidence="5 6" id="KW-0472">Membrane</keyword>
<feature type="transmembrane region" description="Helical" evidence="6">
    <location>
        <begin position="590"/>
        <end position="607"/>
    </location>
</feature>
<feature type="transmembrane region" description="Helical" evidence="6">
    <location>
        <begin position="531"/>
        <end position="550"/>
    </location>
</feature>
<evidence type="ECO:0000259" key="7">
    <source>
        <dbReference type="PROSITE" id="PS50156"/>
    </source>
</evidence>
<dbReference type="PANTHER" id="PTHR33406">
    <property type="entry name" value="MEMBRANE PROTEIN MJ1562-RELATED"/>
    <property type="match status" value="1"/>
</dbReference>
<protein>
    <submittedName>
        <fullName evidence="8">Membrane protein</fullName>
    </submittedName>
</protein>
<feature type="transmembrane region" description="Helical" evidence="6">
    <location>
        <begin position="291"/>
        <end position="318"/>
    </location>
</feature>
<dbReference type="SUPFAM" id="SSF82866">
    <property type="entry name" value="Multidrug efflux transporter AcrB transmembrane domain"/>
    <property type="match status" value="2"/>
</dbReference>
<keyword evidence="3 6" id="KW-0812">Transmembrane</keyword>
<sequence length="718" mass="79032">MNSIASAIVKANKKLLFFWLAIVVVFGYFALDLPSKLEGDGFRTAGEYEDVEETLNDQFGFPKSSILLLFEAHEDEDFQGTITGVLNEVKDVSAITSVSSPLDDASMFKEDVAYASLNMDEEPEDMKAVIKEVRSIAGDYTGVSVTGAPVISEDINKASQEDLKTAELIGIPVALVILLFAFGSVVASIVPVIVGAVTVILAFGVLTLMGDSVNLSVFLLNVVPMVGLALSIDFALLFINRYREELESNGPAAAIRTTILTAGRSILFSAMCVFIGLGAMMVIQIDIFLTIALGGMVVVSIAVLTALTLLPAILFLIGENINKWKVIRVGQSSVERWRTFARWVMKRPIVLTLVALGVLVVGIIPIQNMNLSIPTIESLPESYESRAAYESIEEEFLNPDQSQVYLVAKSDQDWLSEEGLEAWQQLKEEVADEELVESVSTLFSVSEIGTSDELYQALQQEQVQSQLEPAINRFVQDEQLLIPVVIDTEADTDKAQQLMREWNEKDWNVEVQIGGQPKFNQEIYDEIYDKVGISVAIILGSTFTILMLAFKSILIPLKAIFMNVIGLTSTFGVLVLLFQNGLLGLEEADIALVLPVLVFSLVFGLSMDYEVFLISRIHEFYQETKDNHYSTVEGLANTSKIITSAALIMIVITGAFAFTNVMPVKQIGIGIAIAIFIDATIIRLLLVPSLMKLLGELNWWFPFKKGHSKKMKKEGRSN</sequence>
<evidence type="ECO:0000256" key="5">
    <source>
        <dbReference type="ARBA" id="ARBA00023136"/>
    </source>
</evidence>
<feature type="transmembrane region" description="Helical" evidence="6">
    <location>
        <begin position="173"/>
        <end position="206"/>
    </location>
</feature>
<organism evidence="8 9">
    <name type="scientific">Pontibacillus chungwhensis BH030062</name>
    <dbReference type="NCBI Taxonomy" id="1385513"/>
    <lineage>
        <taxon>Bacteria</taxon>
        <taxon>Bacillati</taxon>
        <taxon>Bacillota</taxon>
        <taxon>Bacilli</taxon>
        <taxon>Bacillales</taxon>
        <taxon>Bacillaceae</taxon>
        <taxon>Pontibacillus</taxon>
    </lineage>
</organism>
<evidence type="ECO:0000313" key="9">
    <source>
        <dbReference type="Proteomes" id="UP000030153"/>
    </source>
</evidence>
<dbReference type="EMBL" id="AVBG01000005">
    <property type="protein sequence ID" value="KGP91595.1"/>
    <property type="molecule type" value="Genomic_DNA"/>
</dbReference>
<dbReference type="Proteomes" id="UP000030153">
    <property type="component" value="Unassembled WGS sequence"/>
</dbReference>
<comment type="caution">
    <text evidence="8">The sequence shown here is derived from an EMBL/GenBank/DDBJ whole genome shotgun (WGS) entry which is preliminary data.</text>
</comment>
<feature type="transmembrane region" description="Helical" evidence="6">
    <location>
        <begin position="641"/>
        <end position="661"/>
    </location>
</feature>
<comment type="subcellular location">
    <subcellularLocation>
        <location evidence="1">Cell membrane</location>
        <topology evidence="1">Multi-pass membrane protein</topology>
    </subcellularLocation>
</comment>
<evidence type="ECO:0000313" key="8">
    <source>
        <dbReference type="EMBL" id="KGP91595.1"/>
    </source>
</evidence>
<feature type="transmembrane region" description="Helical" evidence="6">
    <location>
        <begin position="557"/>
        <end position="578"/>
    </location>
</feature>
<evidence type="ECO:0000256" key="2">
    <source>
        <dbReference type="ARBA" id="ARBA00022475"/>
    </source>
</evidence>
<feature type="transmembrane region" description="Helical" evidence="6">
    <location>
        <begin position="266"/>
        <end position="285"/>
    </location>
</feature>
<keyword evidence="9" id="KW-1185">Reference proteome</keyword>
<dbReference type="InterPro" id="IPR000731">
    <property type="entry name" value="SSD"/>
</dbReference>
<dbReference type="eggNOG" id="COG2409">
    <property type="taxonomic scope" value="Bacteria"/>
</dbReference>
<proteinExistence type="predicted"/>
<feature type="transmembrane region" description="Helical" evidence="6">
    <location>
        <begin position="667"/>
        <end position="686"/>
    </location>
</feature>
<evidence type="ECO:0000256" key="3">
    <source>
        <dbReference type="ARBA" id="ARBA00022692"/>
    </source>
</evidence>
<feature type="domain" description="SSD" evidence="7">
    <location>
        <begin position="188"/>
        <end position="316"/>
    </location>
</feature>
<accession>A0A0A2VD59</accession>
<evidence type="ECO:0000256" key="4">
    <source>
        <dbReference type="ARBA" id="ARBA00022989"/>
    </source>
</evidence>
<feature type="transmembrane region" description="Helical" evidence="6">
    <location>
        <begin position="15"/>
        <end position="33"/>
    </location>
</feature>
<dbReference type="Pfam" id="PF03176">
    <property type="entry name" value="MMPL"/>
    <property type="match status" value="2"/>
</dbReference>
<dbReference type="GO" id="GO:0005886">
    <property type="term" value="C:plasma membrane"/>
    <property type="evidence" value="ECO:0007669"/>
    <property type="project" value="UniProtKB-SubCell"/>
</dbReference>